<evidence type="ECO:0000313" key="1">
    <source>
        <dbReference type="EMBL" id="MBF9151364.1"/>
    </source>
</evidence>
<name>A0ABS0HGI1_9SPHN</name>
<keyword evidence="2" id="KW-1185">Reference proteome</keyword>
<dbReference type="EMBL" id="JADQDC010000006">
    <property type="protein sequence ID" value="MBF9151364.1"/>
    <property type="molecule type" value="Genomic_DNA"/>
</dbReference>
<protein>
    <submittedName>
        <fullName evidence="1">Uncharacterized protein</fullName>
    </submittedName>
</protein>
<sequence>MTLGWKLDRDQRDTLLAALPPRYEIAVADHVTLSVSGTGLPDPVSTAQIIGRADDGSGVEAYVVAIDGTTHRPGGGTWHITWSLAEGRAAKESNDVIAALGWTSVPAISLKLTPAHW</sequence>
<organism evidence="1 2">
    <name type="scientific">Novosphingobium jiangmenense</name>
    <dbReference type="NCBI Taxonomy" id="2791981"/>
    <lineage>
        <taxon>Bacteria</taxon>
        <taxon>Pseudomonadati</taxon>
        <taxon>Pseudomonadota</taxon>
        <taxon>Alphaproteobacteria</taxon>
        <taxon>Sphingomonadales</taxon>
        <taxon>Sphingomonadaceae</taxon>
        <taxon>Novosphingobium</taxon>
    </lineage>
</organism>
<proteinExistence type="predicted"/>
<evidence type="ECO:0000313" key="2">
    <source>
        <dbReference type="Proteomes" id="UP000600799"/>
    </source>
</evidence>
<reference evidence="1 2" key="1">
    <citation type="submission" date="2020-11" db="EMBL/GenBank/DDBJ databases">
        <title>The genome sequence of Novosphingobium sp. 1Y9A.</title>
        <authorList>
            <person name="Liu Y."/>
        </authorList>
    </citation>
    <scope>NUCLEOTIDE SEQUENCE [LARGE SCALE GENOMIC DNA]</scope>
    <source>
        <strain evidence="1 2">1Y9A</strain>
    </source>
</reference>
<comment type="caution">
    <text evidence="1">The sequence shown here is derived from an EMBL/GenBank/DDBJ whole genome shotgun (WGS) entry which is preliminary data.</text>
</comment>
<accession>A0ABS0HGI1</accession>
<dbReference type="RefSeq" id="WP_196275692.1">
    <property type="nucleotide sequence ID" value="NZ_JADQDC010000006.1"/>
</dbReference>
<dbReference type="Proteomes" id="UP000600799">
    <property type="component" value="Unassembled WGS sequence"/>
</dbReference>
<gene>
    <name evidence="1" type="ORF">I2488_10155</name>
</gene>